<sequence>MDWYSIRVISGKERKIQEEINWEIEENGLQDDIQELFVPTEKIVEMKDGKKKVKTRVFFPGYILVKMNLNNSTQYLIENFNHVLSFVGPKGKPQIVRPEEISRIVGVVEKGEVQENFQYPFKVGDTIRVIDGPFMDFSGFINEINDEKQKLKVSVSIFGRPTPVELDYLQVELEK</sequence>
<accession>A0A381VBY0</accession>
<dbReference type="FunFam" id="2.30.30.30:FF:000002">
    <property type="entry name" value="Transcription termination/antitermination factor NusG"/>
    <property type="match status" value="1"/>
</dbReference>
<dbReference type="Gene3D" id="3.30.70.940">
    <property type="entry name" value="NusG, N-terminal domain"/>
    <property type="match status" value="1"/>
</dbReference>
<protein>
    <recommendedName>
        <fullName evidence="8">NusG-like N-terminal domain-containing protein</fullName>
    </recommendedName>
</protein>
<dbReference type="PANTHER" id="PTHR30265">
    <property type="entry name" value="RHO-INTERACTING TRANSCRIPTION TERMINATION FACTOR NUSG"/>
    <property type="match status" value="1"/>
</dbReference>
<evidence type="ECO:0000256" key="1">
    <source>
        <dbReference type="ARBA" id="ARBA00022472"/>
    </source>
</evidence>
<keyword evidence="3" id="KW-0805">Transcription regulation</keyword>
<dbReference type="SUPFAM" id="SSF50104">
    <property type="entry name" value="Translation proteins SH3-like domain"/>
    <property type="match status" value="1"/>
</dbReference>
<keyword evidence="4" id="KW-0804">Transcription</keyword>
<evidence type="ECO:0000259" key="5">
    <source>
        <dbReference type="SMART" id="SM00738"/>
    </source>
</evidence>
<dbReference type="InterPro" id="IPR008991">
    <property type="entry name" value="Translation_prot_SH3-like_sf"/>
</dbReference>
<dbReference type="GO" id="GO:0005829">
    <property type="term" value="C:cytosol"/>
    <property type="evidence" value="ECO:0007669"/>
    <property type="project" value="TreeGrafter"/>
</dbReference>
<evidence type="ECO:0000256" key="4">
    <source>
        <dbReference type="ARBA" id="ARBA00023163"/>
    </source>
</evidence>
<dbReference type="SMART" id="SM00739">
    <property type="entry name" value="KOW"/>
    <property type="match status" value="1"/>
</dbReference>
<dbReference type="Pfam" id="PF02357">
    <property type="entry name" value="NusG"/>
    <property type="match status" value="1"/>
</dbReference>
<dbReference type="InterPro" id="IPR043425">
    <property type="entry name" value="NusG-like"/>
</dbReference>
<dbReference type="SUPFAM" id="SSF82679">
    <property type="entry name" value="N-utilization substance G protein NusG, N-terminal domain"/>
    <property type="match status" value="1"/>
</dbReference>
<dbReference type="SMART" id="SM00738">
    <property type="entry name" value="NGN"/>
    <property type="match status" value="1"/>
</dbReference>
<dbReference type="EMBL" id="UINC01008415">
    <property type="protein sequence ID" value="SVA37879.1"/>
    <property type="molecule type" value="Genomic_DNA"/>
</dbReference>
<dbReference type="InterPro" id="IPR006645">
    <property type="entry name" value="NGN-like_dom"/>
</dbReference>
<evidence type="ECO:0000259" key="6">
    <source>
        <dbReference type="SMART" id="SM00739"/>
    </source>
</evidence>
<dbReference type="GO" id="GO:0031564">
    <property type="term" value="P:transcription antitermination"/>
    <property type="evidence" value="ECO:0007669"/>
    <property type="project" value="UniProtKB-KW"/>
</dbReference>
<evidence type="ECO:0000256" key="2">
    <source>
        <dbReference type="ARBA" id="ARBA00022814"/>
    </source>
</evidence>
<dbReference type="CDD" id="cd09891">
    <property type="entry name" value="NGN_Bact_1"/>
    <property type="match status" value="1"/>
</dbReference>
<dbReference type="InterPro" id="IPR015869">
    <property type="entry name" value="Transcrpt_antiterm_NusG_bac_CS"/>
</dbReference>
<dbReference type="PROSITE" id="PS01014">
    <property type="entry name" value="NUSG"/>
    <property type="match status" value="1"/>
</dbReference>
<dbReference type="Gene3D" id="2.30.30.30">
    <property type="match status" value="1"/>
</dbReference>
<name>A0A381VBY0_9ZZZZ</name>
<dbReference type="InterPro" id="IPR014722">
    <property type="entry name" value="Rib_uL2_dom2"/>
</dbReference>
<dbReference type="GO" id="GO:0006354">
    <property type="term" value="P:DNA-templated transcription elongation"/>
    <property type="evidence" value="ECO:0007669"/>
    <property type="project" value="InterPro"/>
</dbReference>
<dbReference type="InterPro" id="IPR047050">
    <property type="entry name" value="NGN"/>
</dbReference>
<dbReference type="CDD" id="cd06091">
    <property type="entry name" value="KOW_NusG"/>
    <property type="match status" value="1"/>
</dbReference>
<dbReference type="InterPro" id="IPR036735">
    <property type="entry name" value="NGN_dom_sf"/>
</dbReference>
<evidence type="ECO:0000313" key="7">
    <source>
        <dbReference type="EMBL" id="SVA37879.1"/>
    </source>
</evidence>
<dbReference type="PANTHER" id="PTHR30265:SF2">
    <property type="entry name" value="TRANSCRIPTION TERMINATION_ANTITERMINATION PROTEIN NUSG"/>
    <property type="match status" value="1"/>
</dbReference>
<dbReference type="AlphaFoldDB" id="A0A381VBY0"/>
<evidence type="ECO:0008006" key="8">
    <source>
        <dbReference type="Google" id="ProtNLM"/>
    </source>
</evidence>
<dbReference type="GO" id="GO:0006353">
    <property type="term" value="P:DNA-templated transcription termination"/>
    <property type="evidence" value="ECO:0007669"/>
    <property type="project" value="UniProtKB-KW"/>
</dbReference>
<keyword evidence="1" id="KW-0806">Transcription termination</keyword>
<dbReference type="PRINTS" id="PR00338">
    <property type="entry name" value="NUSGTNSCPFCT"/>
</dbReference>
<organism evidence="7">
    <name type="scientific">marine metagenome</name>
    <dbReference type="NCBI Taxonomy" id="408172"/>
    <lineage>
        <taxon>unclassified sequences</taxon>
        <taxon>metagenomes</taxon>
        <taxon>ecological metagenomes</taxon>
    </lineage>
</organism>
<dbReference type="HAMAP" id="MF_00948">
    <property type="entry name" value="NusG"/>
    <property type="match status" value="1"/>
</dbReference>
<dbReference type="InterPro" id="IPR005824">
    <property type="entry name" value="KOW"/>
</dbReference>
<dbReference type="InterPro" id="IPR001062">
    <property type="entry name" value="Transcrpt_antiterm_NusG"/>
</dbReference>
<proteinExistence type="inferred from homology"/>
<dbReference type="GO" id="GO:0032784">
    <property type="term" value="P:regulation of DNA-templated transcription elongation"/>
    <property type="evidence" value="ECO:0007669"/>
    <property type="project" value="InterPro"/>
</dbReference>
<feature type="domain" description="KOW" evidence="6">
    <location>
        <begin position="120"/>
        <end position="147"/>
    </location>
</feature>
<dbReference type="NCBIfam" id="TIGR00922">
    <property type="entry name" value="nusG"/>
    <property type="match status" value="1"/>
</dbReference>
<keyword evidence="2" id="KW-0889">Transcription antitermination</keyword>
<feature type="domain" description="NusG-like N-terminal" evidence="5">
    <location>
        <begin position="1"/>
        <end position="108"/>
    </location>
</feature>
<gene>
    <name evidence="7" type="ORF">METZ01_LOCUS90733</name>
</gene>
<reference evidence="7" key="1">
    <citation type="submission" date="2018-05" db="EMBL/GenBank/DDBJ databases">
        <authorList>
            <person name="Lanie J.A."/>
            <person name="Ng W.-L."/>
            <person name="Kazmierczak K.M."/>
            <person name="Andrzejewski T.M."/>
            <person name="Davidsen T.M."/>
            <person name="Wayne K.J."/>
            <person name="Tettelin H."/>
            <person name="Glass J.I."/>
            <person name="Rusch D."/>
            <person name="Podicherti R."/>
            <person name="Tsui H.-C.T."/>
            <person name="Winkler M.E."/>
        </authorList>
    </citation>
    <scope>NUCLEOTIDE SEQUENCE</scope>
</reference>
<evidence type="ECO:0000256" key="3">
    <source>
        <dbReference type="ARBA" id="ARBA00023015"/>
    </source>
</evidence>
<dbReference type="Pfam" id="PF00467">
    <property type="entry name" value="KOW"/>
    <property type="match status" value="1"/>
</dbReference>